<organism evidence="2 3">
    <name type="scientific">Cucurbitaria berberidis CBS 394.84</name>
    <dbReference type="NCBI Taxonomy" id="1168544"/>
    <lineage>
        <taxon>Eukaryota</taxon>
        <taxon>Fungi</taxon>
        <taxon>Dikarya</taxon>
        <taxon>Ascomycota</taxon>
        <taxon>Pezizomycotina</taxon>
        <taxon>Dothideomycetes</taxon>
        <taxon>Pleosporomycetidae</taxon>
        <taxon>Pleosporales</taxon>
        <taxon>Pleosporineae</taxon>
        <taxon>Cucurbitariaceae</taxon>
        <taxon>Cucurbitaria</taxon>
    </lineage>
</organism>
<feature type="compositionally biased region" description="Basic and acidic residues" evidence="1">
    <location>
        <begin position="350"/>
        <end position="374"/>
    </location>
</feature>
<name>A0A9P4LBS8_9PLEO</name>
<comment type="caution">
    <text evidence="2">The sequence shown here is derived from an EMBL/GenBank/DDBJ whole genome shotgun (WGS) entry which is preliminary data.</text>
</comment>
<dbReference type="Proteomes" id="UP000800039">
    <property type="component" value="Unassembled WGS sequence"/>
</dbReference>
<evidence type="ECO:0000313" key="3">
    <source>
        <dbReference type="Proteomes" id="UP000800039"/>
    </source>
</evidence>
<proteinExistence type="predicted"/>
<sequence>MAYTFSYSPADLLHDSDREALECILECKTKGVPKGLRHDKVLPVDLIARGTDPRTGLSLRIFPLPPNTPLQNAPFAATLAGHLHYRGEIMNHVRDNLPLSQWSNEVLLAYFTSNVDPNRNFAKFFEQTRARLYEILCDRAGGQKNEVQEAYLKACLEYKEHTSVLDPQRPVQHQMQFIALLKAQPGHITVRTHAHNQRLLKLAAKHIGILRSKHWDSVDATSRTYLDFLAPPQTQPKKKKKHGPRGKGKGKATAADGDEKENEDNDDTPAPPQDTTAIDPAHRNSRTSIYVNVDRISRCTVNNPLLQGLIAPMPGMACGIQFMLDFGEAFDMAELFAVLPGAEDDEGDGDHEMRYDGDQKMHGDGDWKPPCDGDHEMDDEDEDEDDSNMSYIEKFERRLKMLDLDIMIL</sequence>
<evidence type="ECO:0000313" key="2">
    <source>
        <dbReference type="EMBL" id="KAF1848918.1"/>
    </source>
</evidence>
<feature type="compositionally biased region" description="Acidic residues" evidence="1">
    <location>
        <begin position="256"/>
        <end position="267"/>
    </location>
</feature>
<feature type="region of interest" description="Disordered" evidence="1">
    <location>
        <begin position="341"/>
        <end position="389"/>
    </location>
</feature>
<feature type="compositionally biased region" description="Basic residues" evidence="1">
    <location>
        <begin position="236"/>
        <end position="250"/>
    </location>
</feature>
<evidence type="ECO:0000256" key="1">
    <source>
        <dbReference type="SAM" id="MobiDB-lite"/>
    </source>
</evidence>
<keyword evidence="3" id="KW-1185">Reference proteome</keyword>
<dbReference type="GeneID" id="63855979"/>
<gene>
    <name evidence="2" type="ORF">K460DRAFT_82814</name>
</gene>
<reference evidence="2" key="1">
    <citation type="submission" date="2020-01" db="EMBL/GenBank/DDBJ databases">
        <authorList>
            <consortium name="DOE Joint Genome Institute"/>
            <person name="Haridas S."/>
            <person name="Albert R."/>
            <person name="Binder M."/>
            <person name="Bloem J."/>
            <person name="Labutti K."/>
            <person name="Salamov A."/>
            <person name="Andreopoulos B."/>
            <person name="Baker S.E."/>
            <person name="Barry K."/>
            <person name="Bills G."/>
            <person name="Bluhm B.H."/>
            <person name="Cannon C."/>
            <person name="Castanera R."/>
            <person name="Culley D.E."/>
            <person name="Daum C."/>
            <person name="Ezra D."/>
            <person name="Gonzalez J.B."/>
            <person name="Henrissat B."/>
            <person name="Kuo A."/>
            <person name="Liang C."/>
            <person name="Lipzen A."/>
            <person name="Lutzoni F."/>
            <person name="Magnuson J."/>
            <person name="Mondo S."/>
            <person name="Nolan M."/>
            <person name="Ohm R."/>
            <person name="Pangilinan J."/>
            <person name="Park H.-J."/>
            <person name="Ramirez L."/>
            <person name="Alfaro M."/>
            <person name="Sun H."/>
            <person name="Tritt A."/>
            <person name="Yoshinaga Y."/>
            <person name="Zwiers L.-H."/>
            <person name="Turgeon B.G."/>
            <person name="Goodwin S.B."/>
            <person name="Spatafora J.W."/>
            <person name="Crous P.W."/>
            <person name="Grigoriev I.V."/>
        </authorList>
    </citation>
    <scope>NUCLEOTIDE SEQUENCE</scope>
    <source>
        <strain evidence="2">CBS 394.84</strain>
    </source>
</reference>
<protein>
    <submittedName>
        <fullName evidence="2">Uncharacterized protein</fullName>
    </submittedName>
</protein>
<dbReference type="RefSeq" id="XP_040791481.1">
    <property type="nucleotide sequence ID" value="XM_040938722.1"/>
</dbReference>
<dbReference type="AlphaFoldDB" id="A0A9P4LBS8"/>
<dbReference type="EMBL" id="ML976615">
    <property type="protein sequence ID" value="KAF1848918.1"/>
    <property type="molecule type" value="Genomic_DNA"/>
</dbReference>
<dbReference type="OrthoDB" id="3799802at2759"/>
<accession>A0A9P4LBS8</accession>
<feature type="compositionally biased region" description="Acidic residues" evidence="1">
    <location>
        <begin position="375"/>
        <end position="387"/>
    </location>
</feature>
<feature type="region of interest" description="Disordered" evidence="1">
    <location>
        <begin position="227"/>
        <end position="283"/>
    </location>
</feature>